<sequence length="168" mass="19667">MKLYTSEKAFLEQGTGIGKDYYLLNGEPLPEDILTERAIASSERYIGKKTPQFTRLNLGKLIGLGLFDRHIVTFSSDDYDEFGQSLIHIFELYYKPNDLNPIVLYPFNGRLFQDSDSFFFYTEQGKYDFHDSIATYISFKEPYETSFIDFLKSSEFSDLYTIYTLIEY</sequence>
<comment type="caution">
    <text evidence="1">The sequence shown here is derived from an EMBL/GenBank/DDBJ whole genome shotgun (WGS) entry which is preliminary data.</text>
</comment>
<evidence type="ECO:0000313" key="2">
    <source>
        <dbReference type="Proteomes" id="UP000215861"/>
    </source>
</evidence>
<accession>A0A267AR97</accession>
<protein>
    <submittedName>
        <fullName evidence="1">Uncharacterized protein</fullName>
    </submittedName>
</protein>
<gene>
    <name evidence="1" type="ORF">CJU81_05910</name>
</gene>
<dbReference type="RefSeq" id="WP_095035880.1">
    <property type="nucleotide sequence ID" value="NZ_NQKQ01000004.1"/>
</dbReference>
<dbReference type="EMBL" id="NQKQ01000004">
    <property type="protein sequence ID" value="PAA14302.1"/>
    <property type="molecule type" value="Genomic_DNA"/>
</dbReference>
<dbReference type="AlphaFoldDB" id="A0A267AR97"/>
<evidence type="ECO:0000313" key="1">
    <source>
        <dbReference type="EMBL" id="PAA14302.1"/>
    </source>
</evidence>
<organism evidence="1 2">
    <name type="scientific">Pseudomonas fragi</name>
    <dbReference type="NCBI Taxonomy" id="296"/>
    <lineage>
        <taxon>Bacteria</taxon>
        <taxon>Pseudomonadati</taxon>
        <taxon>Pseudomonadota</taxon>
        <taxon>Gammaproteobacteria</taxon>
        <taxon>Pseudomonadales</taxon>
        <taxon>Pseudomonadaceae</taxon>
        <taxon>Pseudomonas</taxon>
    </lineage>
</organism>
<dbReference type="Proteomes" id="UP000215861">
    <property type="component" value="Unassembled WGS sequence"/>
</dbReference>
<dbReference type="OrthoDB" id="6927754at2"/>
<reference evidence="1 2" key="1">
    <citation type="submission" date="2017-08" db="EMBL/GenBank/DDBJ databases">
        <title>Genomic and metabolic characterisation of spoilage-associated Pseudomonas species.</title>
        <authorList>
            <person name="Stanborough T."/>
            <person name="Fegan N."/>
            <person name="Powell S.M."/>
            <person name="Singh T."/>
            <person name="Tamplin M.L."/>
            <person name="Chandry P.S."/>
        </authorList>
    </citation>
    <scope>NUCLEOTIDE SEQUENCE [LARGE SCALE GENOMIC DNA]</scope>
    <source>
        <strain evidence="1 2">F1801</strain>
    </source>
</reference>
<name>A0A267AR97_PSEFR</name>
<proteinExistence type="predicted"/>